<evidence type="ECO:0000256" key="4">
    <source>
        <dbReference type="SAM" id="Phobius"/>
    </source>
</evidence>
<evidence type="ECO:0000256" key="1">
    <source>
        <dbReference type="ARBA" id="ARBA00005278"/>
    </source>
</evidence>
<evidence type="ECO:0000256" key="3">
    <source>
        <dbReference type="SAM" id="MobiDB-lite"/>
    </source>
</evidence>
<comment type="similarity">
    <text evidence="1">Belongs to the GerABKA family.</text>
</comment>
<evidence type="ECO:0000313" key="5">
    <source>
        <dbReference type="EMBL" id="OYD07360.1"/>
    </source>
</evidence>
<feature type="region of interest" description="Disordered" evidence="3">
    <location>
        <begin position="1"/>
        <end position="35"/>
    </location>
</feature>
<evidence type="ECO:0000313" key="6">
    <source>
        <dbReference type="Proteomes" id="UP000215459"/>
    </source>
</evidence>
<dbReference type="InterPro" id="IPR004995">
    <property type="entry name" value="Spore_Ger"/>
</dbReference>
<accession>A0A235B4X4</accession>
<keyword evidence="4" id="KW-0812">Transmembrane</keyword>
<dbReference type="Pfam" id="PF03323">
    <property type="entry name" value="GerA"/>
    <property type="match status" value="1"/>
</dbReference>
<dbReference type="GO" id="GO:0009847">
    <property type="term" value="P:spore germination"/>
    <property type="evidence" value="ECO:0007669"/>
    <property type="project" value="InterPro"/>
</dbReference>
<keyword evidence="2 4" id="KW-0472">Membrane</keyword>
<dbReference type="InterPro" id="IPR050768">
    <property type="entry name" value="UPF0353/GerABKA_families"/>
</dbReference>
<keyword evidence="6" id="KW-1185">Reference proteome</keyword>
<dbReference type="Proteomes" id="UP000215459">
    <property type="component" value="Unassembled WGS sequence"/>
</dbReference>
<proteinExistence type="inferred from homology"/>
<sequence>MAETGDRNVYRKRKRIQSRYGKKESHSSKQKEVESASSLAENVDYIKESLFQSADLKKRSVHFDGREGMLLYIESLTDDKRLWKEVLQPITRHREGELEEILPAVDIKPERDLTKGVDALVDGNSLLFLEESREFFILGTGAAYKRDIKEPENESVVRGAHDGFVEQLTINLYSIRKRINSPRLKVRFFEIGRIAKTKVAMVYMEDLANPDLIKAVEERVNTITADTLTSAGFLQEFTEDAPLSPFPQHLNTERPDRTVAHVMEGRVALLLEGDPTALIAPVTLFAFYQTPDDYHSRWIVGSFVRAIRLMSFLIAFQLPAFYIATIAFHAAILPIDLIFSIKGSLEQVPFPPLIEALLMELIFELLREAGIRLPSRVGQTIGIVGGLVIGDAIVKAGLVSYTMIIVVAMTAIASFLVPSNEMSASIRILRFPMMIAAATFGYIGISFVLMIIFIHLIKIHSFGTPYLAPVAPLRIRDMKDTFLRFPIWILRNRPHDPHPKRMEQESISREWNRRDP</sequence>
<dbReference type="PIRSF" id="PIRSF005690">
    <property type="entry name" value="GerBA"/>
    <property type="match status" value="1"/>
</dbReference>
<feature type="transmembrane region" description="Helical" evidence="4">
    <location>
        <begin position="312"/>
        <end position="335"/>
    </location>
</feature>
<protein>
    <submittedName>
        <fullName evidence="5">Spore germination protein</fullName>
    </submittedName>
</protein>
<evidence type="ECO:0000256" key="2">
    <source>
        <dbReference type="ARBA" id="ARBA00023136"/>
    </source>
</evidence>
<keyword evidence="4" id="KW-1133">Transmembrane helix</keyword>
<feature type="transmembrane region" description="Helical" evidence="4">
    <location>
        <begin position="431"/>
        <end position="457"/>
    </location>
</feature>
<name>A0A235B4X4_9BACL</name>
<dbReference type="GO" id="GO:0016020">
    <property type="term" value="C:membrane"/>
    <property type="evidence" value="ECO:0007669"/>
    <property type="project" value="InterPro"/>
</dbReference>
<comment type="caution">
    <text evidence="5">The sequence shown here is derived from an EMBL/GenBank/DDBJ whole genome shotgun (WGS) entry which is preliminary data.</text>
</comment>
<feature type="compositionally biased region" description="Basic and acidic residues" evidence="3">
    <location>
        <begin position="21"/>
        <end position="34"/>
    </location>
</feature>
<dbReference type="OrthoDB" id="9772630at2"/>
<dbReference type="AlphaFoldDB" id="A0A235B4X4"/>
<organism evidence="5 6">
    <name type="scientific">Paludifilum halophilum</name>
    <dbReference type="NCBI Taxonomy" id="1642702"/>
    <lineage>
        <taxon>Bacteria</taxon>
        <taxon>Bacillati</taxon>
        <taxon>Bacillota</taxon>
        <taxon>Bacilli</taxon>
        <taxon>Bacillales</taxon>
        <taxon>Thermoactinomycetaceae</taxon>
        <taxon>Paludifilum</taxon>
    </lineage>
</organism>
<dbReference type="PANTHER" id="PTHR22550">
    <property type="entry name" value="SPORE GERMINATION PROTEIN"/>
    <property type="match status" value="1"/>
</dbReference>
<feature type="transmembrane region" description="Helical" evidence="4">
    <location>
        <begin position="400"/>
        <end position="419"/>
    </location>
</feature>
<dbReference type="EMBL" id="NOWF01000006">
    <property type="protein sequence ID" value="OYD07360.1"/>
    <property type="molecule type" value="Genomic_DNA"/>
</dbReference>
<gene>
    <name evidence="5" type="ORF">CHM34_10645</name>
</gene>
<reference evidence="5 6" key="1">
    <citation type="submission" date="2017-07" db="EMBL/GenBank/DDBJ databases">
        <title>The genome sequence of Paludifilum halophilum highlights mechanisms for microbial adaptation to high salt environemnts.</title>
        <authorList>
            <person name="Belbahri L."/>
        </authorList>
    </citation>
    <scope>NUCLEOTIDE SEQUENCE [LARGE SCALE GENOMIC DNA]</scope>
    <source>
        <strain evidence="5 6">DSM 102817</strain>
    </source>
</reference>
<dbReference type="PANTHER" id="PTHR22550:SF5">
    <property type="entry name" value="LEUCINE ZIPPER PROTEIN 4"/>
    <property type="match status" value="1"/>
</dbReference>